<dbReference type="AlphaFoldDB" id="A0A6B0VGB6"/>
<protein>
    <recommendedName>
        <fullName evidence="1">Glyoxalase-like domain-containing protein</fullName>
    </recommendedName>
</protein>
<dbReference type="Proteomes" id="UP000434101">
    <property type="component" value="Unassembled WGS sequence"/>
</dbReference>
<gene>
    <name evidence="2" type="ORF">GS429_00305</name>
</gene>
<feature type="domain" description="Glyoxalase-like" evidence="1">
    <location>
        <begin position="10"/>
        <end position="187"/>
    </location>
</feature>
<comment type="caution">
    <text evidence="2">The sequence shown here is derived from an EMBL/GenBank/DDBJ whole genome shotgun (WGS) entry which is preliminary data.</text>
</comment>
<keyword evidence="3" id="KW-1185">Reference proteome</keyword>
<dbReference type="InterPro" id="IPR025870">
    <property type="entry name" value="Glyoxalase-like_dom"/>
</dbReference>
<reference evidence="2 3" key="1">
    <citation type="submission" date="2020-01" db="EMBL/GenBank/DDBJ databases">
        <title>Natronorubrum sp. JWXQ-INN 674 isolated from Inner Mongolia Autonomous Region of China.</title>
        <authorList>
            <person name="Xue Q."/>
        </authorList>
    </citation>
    <scope>NUCLEOTIDE SEQUENCE [LARGE SCALE GENOMIC DNA]</scope>
    <source>
        <strain evidence="2 3">JWXQ-INN-674</strain>
    </source>
</reference>
<organism evidence="2 3">
    <name type="scientific">Natronorubrum halalkaliphilum</name>
    <dbReference type="NCBI Taxonomy" id="2691917"/>
    <lineage>
        <taxon>Archaea</taxon>
        <taxon>Methanobacteriati</taxon>
        <taxon>Methanobacteriota</taxon>
        <taxon>Stenosarchaea group</taxon>
        <taxon>Halobacteria</taxon>
        <taxon>Halobacteriales</taxon>
        <taxon>Natrialbaceae</taxon>
        <taxon>Natronorubrum</taxon>
    </lineage>
</organism>
<dbReference type="RefSeq" id="WP_160061575.1">
    <property type="nucleotide sequence ID" value="NZ_WUYX01000003.1"/>
</dbReference>
<dbReference type="Pfam" id="PF13468">
    <property type="entry name" value="Glyoxalase_3"/>
    <property type="match status" value="1"/>
</dbReference>
<evidence type="ECO:0000259" key="1">
    <source>
        <dbReference type="Pfam" id="PF13468"/>
    </source>
</evidence>
<dbReference type="OrthoDB" id="266164at2157"/>
<name>A0A6B0VGB6_9EURY</name>
<dbReference type="EMBL" id="WUYX01000003">
    <property type="protein sequence ID" value="MXV60534.1"/>
    <property type="molecule type" value="Genomic_DNA"/>
</dbReference>
<proteinExistence type="predicted"/>
<dbReference type="SUPFAM" id="SSF54593">
    <property type="entry name" value="Glyoxalase/Bleomycin resistance protein/Dihydroxybiphenyl dioxygenase"/>
    <property type="match status" value="1"/>
</dbReference>
<accession>A0A6B0VGB6</accession>
<dbReference type="Gene3D" id="3.10.180.10">
    <property type="entry name" value="2,3-Dihydroxybiphenyl 1,2-Dioxygenase, domain 1"/>
    <property type="match status" value="2"/>
</dbReference>
<evidence type="ECO:0000313" key="3">
    <source>
        <dbReference type="Proteomes" id="UP000434101"/>
    </source>
</evidence>
<evidence type="ECO:0000313" key="2">
    <source>
        <dbReference type="EMBL" id="MXV60534.1"/>
    </source>
</evidence>
<sequence>MDGGFSAFQFDHAIFAGRDLESMSDQFAALGLAPEYGGVHANGVTHNAIVGFDDGSYLELLSTVEPDQTPPRRERLIGETAGPCGWAVRTTALETAAERLRSSGLSVEGPVAMERRTDDGELATWECAFLGDCVPGTRYPFLIADRTPRSRRVPSSDSVRGTELTGVHSVLLGVSDLEQAIAEYERYFDLESVTRWTDADLNLEVGTFEGSPVTITAPLPENEWLTERLDRFGALPWGFLLETTDFDRTAARIPLRRWPQPFPERAGWIDEEFGVSGRLGVIEGA</sequence>
<dbReference type="PANTHER" id="PTHR40265:SF1">
    <property type="entry name" value="GLYOXALASE-LIKE DOMAIN-CONTAINING PROTEIN"/>
    <property type="match status" value="1"/>
</dbReference>
<dbReference type="InterPro" id="IPR029068">
    <property type="entry name" value="Glyas_Bleomycin-R_OHBP_Dase"/>
</dbReference>
<dbReference type="PANTHER" id="PTHR40265">
    <property type="entry name" value="BLL2707 PROTEIN"/>
    <property type="match status" value="1"/>
</dbReference>